<dbReference type="EMBL" id="JAJSOW010000101">
    <property type="protein sequence ID" value="KAI9182164.1"/>
    <property type="molecule type" value="Genomic_DNA"/>
</dbReference>
<organism evidence="1 2">
    <name type="scientific">Acer negundo</name>
    <name type="common">Box elder</name>
    <dbReference type="NCBI Taxonomy" id="4023"/>
    <lineage>
        <taxon>Eukaryota</taxon>
        <taxon>Viridiplantae</taxon>
        <taxon>Streptophyta</taxon>
        <taxon>Embryophyta</taxon>
        <taxon>Tracheophyta</taxon>
        <taxon>Spermatophyta</taxon>
        <taxon>Magnoliopsida</taxon>
        <taxon>eudicotyledons</taxon>
        <taxon>Gunneridae</taxon>
        <taxon>Pentapetalae</taxon>
        <taxon>rosids</taxon>
        <taxon>malvids</taxon>
        <taxon>Sapindales</taxon>
        <taxon>Sapindaceae</taxon>
        <taxon>Hippocastanoideae</taxon>
        <taxon>Acereae</taxon>
        <taxon>Acer</taxon>
    </lineage>
</organism>
<dbReference type="AlphaFoldDB" id="A0AAD5J0Q8"/>
<name>A0AAD5J0Q8_ACENE</name>
<proteinExistence type="predicted"/>
<comment type="caution">
    <text evidence="1">The sequence shown here is derived from an EMBL/GenBank/DDBJ whole genome shotgun (WGS) entry which is preliminary data.</text>
</comment>
<accession>A0AAD5J0Q8</accession>
<reference evidence="1" key="1">
    <citation type="journal article" date="2022" name="Plant J.">
        <title>Strategies of tolerance reflected in two North American maple genomes.</title>
        <authorList>
            <person name="McEvoy S.L."/>
            <person name="Sezen U.U."/>
            <person name="Trouern-Trend A."/>
            <person name="McMahon S.M."/>
            <person name="Schaberg P.G."/>
            <person name="Yang J."/>
            <person name="Wegrzyn J.L."/>
            <person name="Swenson N.G."/>
        </authorList>
    </citation>
    <scope>NUCLEOTIDE SEQUENCE</scope>
    <source>
        <strain evidence="1">91603</strain>
    </source>
</reference>
<sequence length="80" mass="9074">MGGLGNSQDELKVGKWKRWAKDGVINDQGLVAGSKDNHKGKERVRAIRQSIIISMTHMIELSKATIWKKVEKKVEDKEED</sequence>
<dbReference type="Proteomes" id="UP001064489">
    <property type="component" value="Chromosome 4"/>
</dbReference>
<evidence type="ECO:0000313" key="1">
    <source>
        <dbReference type="EMBL" id="KAI9182164.1"/>
    </source>
</evidence>
<keyword evidence="2" id="KW-1185">Reference proteome</keyword>
<protein>
    <submittedName>
        <fullName evidence="1">Uncharacterized protein</fullName>
    </submittedName>
</protein>
<evidence type="ECO:0000313" key="2">
    <source>
        <dbReference type="Proteomes" id="UP001064489"/>
    </source>
</evidence>
<gene>
    <name evidence="1" type="ORF">LWI28_022695</name>
</gene>
<reference evidence="1" key="2">
    <citation type="submission" date="2023-02" db="EMBL/GenBank/DDBJ databases">
        <authorList>
            <person name="Swenson N.G."/>
            <person name="Wegrzyn J.L."/>
            <person name="Mcevoy S.L."/>
        </authorList>
    </citation>
    <scope>NUCLEOTIDE SEQUENCE</scope>
    <source>
        <strain evidence="1">91603</strain>
        <tissue evidence="1">Leaf</tissue>
    </source>
</reference>